<feature type="transmembrane region" description="Helical" evidence="6">
    <location>
        <begin position="51"/>
        <end position="68"/>
    </location>
</feature>
<dbReference type="InterPro" id="IPR024923">
    <property type="entry name" value="PG_synth_SpoVB"/>
</dbReference>
<evidence type="ECO:0000256" key="3">
    <source>
        <dbReference type="ARBA" id="ARBA00022692"/>
    </source>
</evidence>
<dbReference type="PANTHER" id="PTHR30250">
    <property type="entry name" value="PST FAMILY PREDICTED COLANIC ACID TRANSPORTER"/>
    <property type="match status" value="1"/>
</dbReference>
<feature type="transmembrane region" description="Helical" evidence="6">
    <location>
        <begin position="185"/>
        <end position="207"/>
    </location>
</feature>
<feature type="transmembrane region" description="Helical" evidence="6">
    <location>
        <begin position="238"/>
        <end position="262"/>
    </location>
</feature>
<keyword evidence="2" id="KW-1003">Cell membrane</keyword>
<evidence type="ECO:0000313" key="8">
    <source>
        <dbReference type="Proteomes" id="UP001597249"/>
    </source>
</evidence>
<accession>A0ABW4B7Q3</accession>
<feature type="transmembrane region" description="Helical" evidence="6">
    <location>
        <begin position="410"/>
        <end position="432"/>
    </location>
</feature>
<keyword evidence="5 6" id="KW-0472">Membrane</keyword>
<evidence type="ECO:0000313" key="7">
    <source>
        <dbReference type="EMBL" id="MFD1393044.1"/>
    </source>
</evidence>
<feature type="transmembrane region" description="Helical" evidence="6">
    <location>
        <begin position="321"/>
        <end position="340"/>
    </location>
</feature>
<comment type="caution">
    <text evidence="7">The sequence shown here is derived from an EMBL/GenBank/DDBJ whole genome shotgun (WGS) entry which is preliminary data.</text>
</comment>
<dbReference type="EMBL" id="JBHTMO010000015">
    <property type="protein sequence ID" value="MFD1393044.1"/>
    <property type="molecule type" value="Genomic_DNA"/>
</dbReference>
<evidence type="ECO:0000256" key="6">
    <source>
        <dbReference type="SAM" id="Phobius"/>
    </source>
</evidence>
<dbReference type="PANTHER" id="PTHR30250:SF29">
    <property type="entry name" value="POLYSACCHARIDE BIOSYNTHESIS PROTEIN C-TERMINAL DOMAIN-CONTAINING PROTEIN"/>
    <property type="match status" value="1"/>
</dbReference>
<evidence type="ECO:0000256" key="5">
    <source>
        <dbReference type="ARBA" id="ARBA00023136"/>
    </source>
</evidence>
<evidence type="ECO:0000256" key="4">
    <source>
        <dbReference type="ARBA" id="ARBA00022989"/>
    </source>
</evidence>
<keyword evidence="8" id="KW-1185">Reference proteome</keyword>
<dbReference type="InterPro" id="IPR050833">
    <property type="entry name" value="Poly_Biosynth_Transport"/>
</dbReference>
<dbReference type="CDD" id="cd13124">
    <property type="entry name" value="MATE_SpoVB_like"/>
    <property type="match status" value="1"/>
</dbReference>
<keyword evidence="4 6" id="KW-1133">Transmembrane helix</keyword>
<dbReference type="Pfam" id="PF01943">
    <property type="entry name" value="Polysacc_synt"/>
    <property type="match status" value="1"/>
</dbReference>
<proteinExistence type="predicted"/>
<feature type="transmembrane region" description="Helical" evidence="6">
    <location>
        <begin position="88"/>
        <end position="107"/>
    </location>
</feature>
<reference evidence="8" key="1">
    <citation type="journal article" date="2019" name="Int. J. Syst. Evol. Microbiol.">
        <title>The Global Catalogue of Microorganisms (GCM) 10K type strain sequencing project: providing services to taxonomists for standard genome sequencing and annotation.</title>
        <authorList>
            <consortium name="The Broad Institute Genomics Platform"/>
            <consortium name="The Broad Institute Genome Sequencing Center for Infectious Disease"/>
            <person name="Wu L."/>
            <person name="Ma J."/>
        </authorList>
    </citation>
    <scope>NUCLEOTIDE SEQUENCE [LARGE SCALE GENOMIC DNA]</scope>
    <source>
        <strain evidence="8">CCM 8911</strain>
    </source>
</reference>
<keyword evidence="3 6" id="KW-0812">Transmembrane</keyword>
<comment type="subcellular location">
    <subcellularLocation>
        <location evidence="1">Cell membrane</location>
        <topology evidence="1">Multi-pass membrane protein</topology>
    </subcellularLocation>
</comment>
<organism evidence="7 8">
    <name type="scientific">Lacticaseibacillus jixianensis</name>
    <dbReference type="NCBI Taxonomy" id="2486012"/>
    <lineage>
        <taxon>Bacteria</taxon>
        <taxon>Bacillati</taxon>
        <taxon>Bacillota</taxon>
        <taxon>Bacilli</taxon>
        <taxon>Lactobacillales</taxon>
        <taxon>Lactobacillaceae</taxon>
        <taxon>Lacticaseibacillus</taxon>
    </lineage>
</organism>
<protein>
    <submittedName>
        <fullName evidence="7">Oligosaccharide flippase family protein</fullName>
    </submittedName>
</protein>
<dbReference type="RefSeq" id="WP_125585172.1">
    <property type="nucleotide sequence ID" value="NZ_JBHTMO010000015.1"/>
</dbReference>
<feature type="transmembrane region" description="Helical" evidence="6">
    <location>
        <begin position="160"/>
        <end position="179"/>
    </location>
</feature>
<feature type="transmembrane region" description="Helical" evidence="6">
    <location>
        <begin position="119"/>
        <end position="139"/>
    </location>
</feature>
<feature type="transmembrane region" description="Helical" evidence="6">
    <location>
        <begin position="282"/>
        <end position="300"/>
    </location>
</feature>
<evidence type="ECO:0000256" key="1">
    <source>
        <dbReference type="ARBA" id="ARBA00004651"/>
    </source>
</evidence>
<feature type="transmembrane region" description="Helical" evidence="6">
    <location>
        <begin position="444"/>
        <end position="463"/>
    </location>
</feature>
<gene>
    <name evidence="7" type="ORF">ACFQ3L_05485</name>
</gene>
<sequence length="524" mass="56829">MRNKKMSSLMRGAWILSLGGLIAKILSAVYRVPFQNMVGDTGFYAYQQIYPLYGIGMTFALSGFPVYISKQVAQARDPFAQAEVTHRALVLMTGIGLVMFAALELGADLIAQAMADAGLAPIIRSVGLMFLTMPLLSAARGYFQGTFDMSKTAISQVVEQLLRVGVILLAAAIAVHRQWDPYKMASWAMTGAFVGGLGATLVILPAYRKKVKGQGTPRTSLSAYAKLLERFAKEGGSIALFAALLILLQLVDSFTVTRGLIAQGLAPAAARALKGVYDRGQPLVQLGLVVATALSTTLLPSLSRSVARGHWAAFQQTARQLIRFNFGLSLAAAAGLIALMPSVNRLLFGDTVLTGTLRMYTLCIILVALINAYNAVLQSLNRFRYTSYALGAGVVVKLVVNEWLTVHYGAFGAASGTVLSLLVITGLLYLQLPRNLQGLDPRRFNLRLMVVVGVMSEAVHQVAAHMPTVSRVDTLRVFVVCVPLGVLLFVVVGALCRLYTVREVLAIPYGRRFMKWWQHHFGKE</sequence>
<name>A0ABW4B7Q3_9LACO</name>
<feature type="transmembrane region" description="Helical" evidence="6">
    <location>
        <begin position="475"/>
        <end position="496"/>
    </location>
</feature>
<dbReference type="Proteomes" id="UP001597249">
    <property type="component" value="Unassembled WGS sequence"/>
</dbReference>
<dbReference type="InterPro" id="IPR002797">
    <property type="entry name" value="Polysacc_synth"/>
</dbReference>
<feature type="transmembrane region" description="Helical" evidence="6">
    <location>
        <begin position="385"/>
        <end position="404"/>
    </location>
</feature>
<evidence type="ECO:0000256" key="2">
    <source>
        <dbReference type="ARBA" id="ARBA00022475"/>
    </source>
</evidence>
<feature type="transmembrane region" description="Helical" evidence="6">
    <location>
        <begin position="352"/>
        <end position="373"/>
    </location>
</feature>